<evidence type="ECO:0000256" key="6">
    <source>
        <dbReference type="ARBA" id="ARBA00020990"/>
    </source>
</evidence>
<dbReference type="Pfam" id="PF01729">
    <property type="entry name" value="QRPTase_C"/>
    <property type="match status" value="1"/>
</dbReference>
<dbReference type="PANTHER" id="PTHR32179">
    <property type="entry name" value="NICOTINATE-NUCLEOTIDE PYROPHOSPHORYLASE [CARBOXYLATING]"/>
    <property type="match status" value="1"/>
</dbReference>
<feature type="domain" description="Quinolinate phosphoribosyl transferase N-terminal" evidence="17">
    <location>
        <begin position="43"/>
        <end position="128"/>
    </location>
</feature>
<dbReference type="GO" id="GO:0005737">
    <property type="term" value="C:cytoplasm"/>
    <property type="evidence" value="ECO:0007669"/>
    <property type="project" value="TreeGrafter"/>
</dbReference>
<evidence type="ECO:0000256" key="10">
    <source>
        <dbReference type="ARBA" id="ARBA00033102"/>
    </source>
</evidence>
<comment type="subunit">
    <text evidence="4">Hexamer formed by 3 homodimers.</text>
</comment>
<dbReference type="GO" id="GO:0009435">
    <property type="term" value="P:NAD+ biosynthetic process"/>
    <property type="evidence" value="ECO:0007669"/>
    <property type="project" value="UniProtKB-UniPathway"/>
</dbReference>
<feature type="binding site" evidence="14">
    <location>
        <begin position="151"/>
        <end position="153"/>
    </location>
    <ligand>
        <name>substrate</name>
    </ligand>
</feature>
<feature type="binding site" evidence="14">
    <location>
        <position position="185"/>
    </location>
    <ligand>
        <name>substrate</name>
    </ligand>
</feature>
<reference evidence="18 19" key="1">
    <citation type="journal article" date="2009" name="Stand. Genomic Sci.">
        <title>Complete genome sequence of Kytococcus sedentarius type strain (541).</title>
        <authorList>
            <person name="Sims D."/>
            <person name="Brettin T."/>
            <person name="Detter J.C."/>
            <person name="Han C."/>
            <person name="Lapidus A."/>
            <person name="Copeland A."/>
            <person name="Glavina Del Rio T."/>
            <person name="Nolan M."/>
            <person name="Chen F."/>
            <person name="Lucas S."/>
            <person name="Tice H."/>
            <person name="Cheng J.F."/>
            <person name="Bruce D."/>
            <person name="Goodwin L."/>
            <person name="Pitluck S."/>
            <person name="Ovchinnikova G."/>
            <person name="Pati A."/>
            <person name="Ivanova N."/>
            <person name="Mavrommatis K."/>
            <person name="Chen A."/>
            <person name="Palaniappan K."/>
            <person name="D'haeseleer P."/>
            <person name="Chain P."/>
            <person name="Bristow J."/>
            <person name="Eisen J.A."/>
            <person name="Markowitz V."/>
            <person name="Hugenholtz P."/>
            <person name="Schneider S."/>
            <person name="Goker M."/>
            <person name="Pukall R."/>
            <person name="Kyrpides N.C."/>
            <person name="Klenk H.P."/>
        </authorList>
    </citation>
    <scope>NUCLEOTIDE SEQUENCE [LARGE SCALE GENOMIC DNA]</scope>
    <source>
        <strain evidence="19">ATCC 14392 / DSM 20547 / JCM 11482 / CCUG 33030 / NBRC 15357 / NCTC 11040 / CCM 314 / 541</strain>
    </source>
</reference>
<evidence type="ECO:0000256" key="15">
    <source>
        <dbReference type="SAM" id="MobiDB-lite"/>
    </source>
</evidence>
<sequence length="337" mass="34046">MSTADTCSAGATRPSATHGSPRPRDVDALVAAALAEDVGEIGDVTARATIPADATGAAVVVAREAGVVSGLDFVVAAFEQVDPRLTVQLLAADGDRVAPGAHLVRVAGPSRGIVTGERVALNFLGLLSGVATTTARLVEEVAGTGAQVVDTRKTVPGLRAAQKRAVRHGGGANHRLGLHDAVMVKDNHIALAGGVTAVLERLASGPDAPGHMVRIEVEVDTLDQLRELAAFERRRLDAGARPVVDVVLLDNMGPDGVAGAVALLRAAGLHPVVEVSGGVAPAAGEPSAAGELGGHSPARALALAGADVLSSGALTHSARWLDVTLEDEPVRGCRAAR</sequence>
<evidence type="ECO:0000256" key="7">
    <source>
        <dbReference type="ARBA" id="ARBA00022642"/>
    </source>
</evidence>
<dbReference type="SUPFAM" id="SSF51690">
    <property type="entry name" value="Nicotinate/Quinolinate PRTase C-terminal domain-like"/>
    <property type="match status" value="1"/>
</dbReference>
<dbReference type="UniPathway" id="UPA00253">
    <property type="reaction ID" value="UER00331"/>
</dbReference>
<evidence type="ECO:0000256" key="13">
    <source>
        <dbReference type="PIRNR" id="PIRNR006250"/>
    </source>
</evidence>
<dbReference type="InterPro" id="IPR027277">
    <property type="entry name" value="NadC/ModD"/>
</dbReference>
<dbReference type="CDD" id="cd01572">
    <property type="entry name" value="QPRTase"/>
    <property type="match status" value="1"/>
</dbReference>
<evidence type="ECO:0000259" key="16">
    <source>
        <dbReference type="Pfam" id="PF01729"/>
    </source>
</evidence>
<keyword evidence="19" id="KW-1185">Reference proteome</keyword>
<dbReference type="EMBL" id="CP001686">
    <property type="protein sequence ID" value="ACV07290.1"/>
    <property type="molecule type" value="Genomic_DNA"/>
</dbReference>
<evidence type="ECO:0000256" key="12">
    <source>
        <dbReference type="ARBA" id="ARBA00069173"/>
    </source>
</evidence>
<keyword evidence="7" id="KW-0662">Pyridine nucleotide biosynthesis</keyword>
<dbReference type="InterPro" id="IPR013785">
    <property type="entry name" value="Aldolase_TIM"/>
</dbReference>
<dbReference type="GO" id="GO:0004514">
    <property type="term" value="F:nicotinate-nucleotide diphosphorylase (carboxylating) activity"/>
    <property type="evidence" value="ECO:0007669"/>
    <property type="project" value="UniProtKB-EC"/>
</dbReference>
<comment type="function">
    <text evidence="1">Involved in the catabolism of quinolinic acid (QA).</text>
</comment>
<evidence type="ECO:0000256" key="1">
    <source>
        <dbReference type="ARBA" id="ARBA00003237"/>
    </source>
</evidence>
<evidence type="ECO:0000313" key="19">
    <source>
        <dbReference type="Proteomes" id="UP000006666"/>
    </source>
</evidence>
<evidence type="ECO:0000256" key="9">
    <source>
        <dbReference type="ARBA" id="ARBA00022679"/>
    </source>
</evidence>
<dbReference type="InterPro" id="IPR002638">
    <property type="entry name" value="Quinolinate_PRibosylTrfase_C"/>
</dbReference>
<dbReference type="Gene3D" id="3.90.1170.20">
    <property type="entry name" value="Quinolinate phosphoribosyl transferase, N-terminal domain"/>
    <property type="match status" value="1"/>
</dbReference>
<feature type="region of interest" description="Disordered" evidence="15">
    <location>
        <begin position="1"/>
        <end position="23"/>
    </location>
</feature>
<keyword evidence="9 13" id="KW-0808">Transferase</keyword>
<feature type="binding site" evidence="14">
    <location>
        <position position="218"/>
    </location>
    <ligand>
        <name>substrate</name>
    </ligand>
</feature>
<dbReference type="NCBIfam" id="TIGR00078">
    <property type="entry name" value="nadC"/>
    <property type="match status" value="1"/>
</dbReference>
<dbReference type="Pfam" id="PF02749">
    <property type="entry name" value="QRPTase_N"/>
    <property type="match status" value="1"/>
</dbReference>
<dbReference type="InterPro" id="IPR004393">
    <property type="entry name" value="NadC"/>
</dbReference>
<evidence type="ECO:0000259" key="17">
    <source>
        <dbReference type="Pfam" id="PF02749"/>
    </source>
</evidence>
<protein>
    <recommendedName>
        <fullName evidence="6">Nicotinate-nucleotide pyrophosphorylase [carboxylating]</fullName>
        <ecNumber evidence="5">2.4.2.19</ecNumber>
    </recommendedName>
    <alternativeName>
        <fullName evidence="12">Probable nicotinate-nucleotide pyrophosphorylase [carboxylating]</fullName>
    </alternativeName>
    <alternativeName>
        <fullName evidence="10">Quinolinate phosphoribosyltransferase [decarboxylating]</fullName>
    </alternativeName>
</protein>
<dbReference type="STRING" id="478801.Ksed_23150"/>
<evidence type="ECO:0000256" key="8">
    <source>
        <dbReference type="ARBA" id="ARBA00022676"/>
    </source>
</evidence>
<dbReference type="FunFam" id="3.20.20.70:FF:000030">
    <property type="entry name" value="Nicotinate-nucleotide pyrophosphorylase, carboxylating"/>
    <property type="match status" value="1"/>
</dbReference>
<accession>C7NF37</accession>
<dbReference type="AlphaFoldDB" id="C7NF37"/>
<dbReference type="InterPro" id="IPR037128">
    <property type="entry name" value="Quinolinate_PRibosylTase_N_sf"/>
</dbReference>
<dbReference type="Proteomes" id="UP000006666">
    <property type="component" value="Chromosome"/>
</dbReference>
<gene>
    <name evidence="18" type="ordered locus">Ksed_23150</name>
</gene>
<feature type="binding site" evidence="14">
    <location>
        <position position="175"/>
    </location>
    <ligand>
        <name>substrate</name>
    </ligand>
</feature>
<proteinExistence type="inferred from homology"/>
<feature type="binding site" evidence="14">
    <location>
        <begin position="311"/>
        <end position="313"/>
    </location>
    <ligand>
        <name>substrate</name>
    </ligand>
</feature>
<dbReference type="FunFam" id="3.90.1170.20:FF:000001">
    <property type="entry name" value="Nicotinate-nucleotide diphosphorylase (Carboxylating)"/>
    <property type="match status" value="1"/>
</dbReference>
<feature type="binding site" evidence="14">
    <location>
        <position position="118"/>
    </location>
    <ligand>
        <name>substrate</name>
    </ligand>
</feature>
<feature type="domain" description="Quinolinate phosphoribosyl transferase C-terminal" evidence="16">
    <location>
        <begin position="130"/>
        <end position="325"/>
    </location>
</feature>
<dbReference type="RefSeq" id="WP_015780221.1">
    <property type="nucleotide sequence ID" value="NC_013169.1"/>
</dbReference>
<dbReference type="eggNOG" id="COG0157">
    <property type="taxonomic scope" value="Bacteria"/>
</dbReference>
<organism evidence="18 19">
    <name type="scientific">Kytococcus sedentarius (strain ATCC 14392 / DSM 20547 / JCM 11482 / CCUG 33030 / NBRC 15357 / NCTC 11040 / CCM 314 / 541)</name>
    <name type="common">Micrococcus sedentarius</name>
    <dbReference type="NCBI Taxonomy" id="478801"/>
    <lineage>
        <taxon>Bacteria</taxon>
        <taxon>Bacillati</taxon>
        <taxon>Actinomycetota</taxon>
        <taxon>Actinomycetes</taxon>
        <taxon>Micrococcales</taxon>
        <taxon>Kytococcaceae</taxon>
        <taxon>Kytococcus</taxon>
    </lineage>
</organism>
<dbReference type="InterPro" id="IPR022412">
    <property type="entry name" value="Quinolinate_PRibosylTrfase_N"/>
</dbReference>
<feature type="binding site" evidence="14">
    <location>
        <position position="250"/>
    </location>
    <ligand>
        <name>substrate</name>
    </ligand>
</feature>
<feature type="binding site" evidence="14">
    <location>
        <begin position="276"/>
        <end position="278"/>
    </location>
    <ligand>
        <name>substrate</name>
    </ligand>
</feature>
<dbReference type="PANTHER" id="PTHR32179:SF3">
    <property type="entry name" value="NICOTINATE-NUCLEOTIDE PYROPHOSPHORYLASE [CARBOXYLATING]"/>
    <property type="match status" value="1"/>
</dbReference>
<comment type="catalytic activity">
    <reaction evidence="11">
        <text>nicotinate beta-D-ribonucleotide + CO2 + diphosphate = quinolinate + 5-phospho-alpha-D-ribose 1-diphosphate + 2 H(+)</text>
        <dbReference type="Rhea" id="RHEA:12733"/>
        <dbReference type="ChEBI" id="CHEBI:15378"/>
        <dbReference type="ChEBI" id="CHEBI:16526"/>
        <dbReference type="ChEBI" id="CHEBI:29959"/>
        <dbReference type="ChEBI" id="CHEBI:33019"/>
        <dbReference type="ChEBI" id="CHEBI:57502"/>
        <dbReference type="ChEBI" id="CHEBI:58017"/>
        <dbReference type="EC" id="2.4.2.19"/>
    </reaction>
</comment>
<dbReference type="Gene3D" id="3.20.20.70">
    <property type="entry name" value="Aldolase class I"/>
    <property type="match status" value="1"/>
</dbReference>
<evidence type="ECO:0000256" key="4">
    <source>
        <dbReference type="ARBA" id="ARBA00011218"/>
    </source>
</evidence>
<comment type="pathway">
    <text evidence="2">Cofactor biosynthesis; NAD(+) biosynthesis; nicotinate D-ribonucleotide from quinolinate: step 1/1.</text>
</comment>
<dbReference type="GO" id="GO:0034213">
    <property type="term" value="P:quinolinate catabolic process"/>
    <property type="evidence" value="ECO:0007669"/>
    <property type="project" value="TreeGrafter"/>
</dbReference>
<dbReference type="SUPFAM" id="SSF54675">
    <property type="entry name" value="Nicotinate/Quinolinate PRTase N-terminal domain-like"/>
    <property type="match status" value="1"/>
</dbReference>
<evidence type="ECO:0000313" key="18">
    <source>
        <dbReference type="EMBL" id="ACV07290.1"/>
    </source>
</evidence>
<dbReference type="PIRSF" id="PIRSF006250">
    <property type="entry name" value="NadC_ModD"/>
    <property type="match status" value="1"/>
</dbReference>
<name>C7NF37_KYTSD</name>
<evidence type="ECO:0000256" key="11">
    <source>
        <dbReference type="ARBA" id="ARBA00047445"/>
    </source>
</evidence>
<evidence type="ECO:0000256" key="14">
    <source>
        <dbReference type="PIRSR" id="PIRSR006250-1"/>
    </source>
</evidence>
<evidence type="ECO:0000256" key="3">
    <source>
        <dbReference type="ARBA" id="ARBA00009400"/>
    </source>
</evidence>
<comment type="similarity">
    <text evidence="3 13">Belongs to the NadC/ModD family.</text>
</comment>
<dbReference type="KEGG" id="kse:Ksed_23150"/>
<evidence type="ECO:0000256" key="5">
    <source>
        <dbReference type="ARBA" id="ARBA00011944"/>
    </source>
</evidence>
<dbReference type="HOGENOM" id="CLU_039622_0_1_11"/>
<evidence type="ECO:0000256" key="2">
    <source>
        <dbReference type="ARBA" id="ARBA00004893"/>
    </source>
</evidence>
<dbReference type="InterPro" id="IPR036068">
    <property type="entry name" value="Nicotinate_pribotase-like_C"/>
</dbReference>
<keyword evidence="8 13" id="KW-0328">Glycosyltransferase</keyword>
<dbReference type="EC" id="2.4.2.19" evidence="5"/>